<dbReference type="SUPFAM" id="SSF52540">
    <property type="entry name" value="P-loop containing nucleoside triphosphate hydrolases"/>
    <property type="match status" value="1"/>
</dbReference>
<keyword evidence="7 10" id="KW-0862">Zinc</keyword>
<keyword evidence="3 10" id="KW-0479">Metal-binding</keyword>
<name>A0ABW5DXE9_9PROT</name>
<dbReference type="EC" id="3.6.1.-" evidence="10"/>
<feature type="domain" description="EngC GTPase" evidence="11">
    <location>
        <begin position="116"/>
        <end position="263"/>
    </location>
</feature>
<comment type="caution">
    <text evidence="13">The sequence shown here is derived from an EMBL/GenBank/DDBJ whole genome shotgun (WGS) entry which is preliminary data.</text>
</comment>
<evidence type="ECO:0000256" key="8">
    <source>
        <dbReference type="ARBA" id="ARBA00022884"/>
    </source>
</evidence>
<dbReference type="CDD" id="cd01854">
    <property type="entry name" value="YjeQ_EngC"/>
    <property type="match status" value="1"/>
</dbReference>
<evidence type="ECO:0000313" key="13">
    <source>
        <dbReference type="EMBL" id="MFD2265565.1"/>
    </source>
</evidence>
<evidence type="ECO:0000256" key="9">
    <source>
        <dbReference type="ARBA" id="ARBA00023134"/>
    </source>
</evidence>
<evidence type="ECO:0000256" key="10">
    <source>
        <dbReference type="HAMAP-Rule" id="MF_01820"/>
    </source>
</evidence>
<gene>
    <name evidence="10 13" type="primary">rsgA</name>
    <name evidence="13" type="ORF">ACFSM5_21865</name>
</gene>
<dbReference type="PANTHER" id="PTHR32120:SF10">
    <property type="entry name" value="SMALL RIBOSOMAL SUBUNIT BIOGENESIS GTPASE RSGA"/>
    <property type="match status" value="1"/>
</dbReference>
<keyword evidence="14" id="KW-1185">Reference proteome</keyword>
<evidence type="ECO:0000259" key="11">
    <source>
        <dbReference type="PROSITE" id="PS50936"/>
    </source>
</evidence>
<evidence type="ECO:0000256" key="3">
    <source>
        <dbReference type="ARBA" id="ARBA00022723"/>
    </source>
</evidence>
<evidence type="ECO:0000256" key="1">
    <source>
        <dbReference type="ARBA" id="ARBA00022490"/>
    </source>
</evidence>
<protein>
    <recommendedName>
        <fullName evidence="10">Small ribosomal subunit biogenesis GTPase RsgA</fullName>
        <ecNumber evidence="10">3.6.1.-</ecNumber>
    </recommendedName>
</protein>
<keyword evidence="4 10" id="KW-0699">rRNA-binding</keyword>
<keyword evidence="9 10" id="KW-0342">GTP-binding</keyword>
<keyword evidence="6 10" id="KW-0378">Hydrolase</keyword>
<dbReference type="EMBL" id="JBHUIP010000016">
    <property type="protein sequence ID" value="MFD2265565.1"/>
    <property type="molecule type" value="Genomic_DNA"/>
</dbReference>
<evidence type="ECO:0000256" key="2">
    <source>
        <dbReference type="ARBA" id="ARBA00022517"/>
    </source>
</evidence>
<organism evidence="13 14">
    <name type="scientific">Lacibacterium aquatile</name>
    <dbReference type="NCBI Taxonomy" id="1168082"/>
    <lineage>
        <taxon>Bacteria</taxon>
        <taxon>Pseudomonadati</taxon>
        <taxon>Pseudomonadota</taxon>
        <taxon>Alphaproteobacteria</taxon>
        <taxon>Rhodospirillales</taxon>
        <taxon>Rhodospirillaceae</taxon>
    </lineage>
</organism>
<keyword evidence="2 10" id="KW-0690">Ribosome biogenesis</keyword>
<dbReference type="InterPro" id="IPR027417">
    <property type="entry name" value="P-loop_NTPase"/>
</dbReference>
<feature type="binding site" evidence="10">
    <location>
        <position position="288"/>
    </location>
    <ligand>
        <name>Zn(2+)</name>
        <dbReference type="ChEBI" id="CHEBI:29105"/>
    </ligand>
</feature>
<dbReference type="InterPro" id="IPR010914">
    <property type="entry name" value="RsgA_GTPase_dom"/>
</dbReference>
<dbReference type="InterPro" id="IPR004881">
    <property type="entry name" value="Ribosome_biogen_GTPase_RsgA"/>
</dbReference>
<evidence type="ECO:0000259" key="12">
    <source>
        <dbReference type="PROSITE" id="PS51721"/>
    </source>
</evidence>
<evidence type="ECO:0000256" key="6">
    <source>
        <dbReference type="ARBA" id="ARBA00022801"/>
    </source>
</evidence>
<feature type="domain" description="CP-type G" evidence="12">
    <location>
        <begin position="107"/>
        <end position="265"/>
    </location>
</feature>
<evidence type="ECO:0000256" key="4">
    <source>
        <dbReference type="ARBA" id="ARBA00022730"/>
    </source>
</evidence>
<dbReference type="InterPro" id="IPR030378">
    <property type="entry name" value="G_CP_dom"/>
</dbReference>
<dbReference type="NCBIfam" id="TIGR00157">
    <property type="entry name" value="ribosome small subunit-dependent GTPase A"/>
    <property type="match status" value="1"/>
</dbReference>
<dbReference type="HAMAP" id="MF_01820">
    <property type="entry name" value="GTPase_RsgA"/>
    <property type="match status" value="1"/>
</dbReference>
<dbReference type="PROSITE" id="PS50936">
    <property type="entry name" value="ENGC_GTPASE"/>
    <property type="match status" value="1"/>
</dbReference>
<dbReference type="Gene3D" id="3.40.50.300">
    <property type="entry name" value="P-loop containing nucleotide triphosphate hydrolases"/>
    <property type="match status" value="1"/>
</dbReference>
<feature type="binding site" evidence="10">
    <location>
        <begin position="208"/>
        <end position="216"/>
    </location>
    <ligand>
        <name>GTP</name>
        <dbReference type="ChEBI" id="CHEBI:37565"/>
    </ligand>
</feature>
<feature type="binding site" evidence="10">
    <location>
        <begin position="155"/>
        <end position="158"/>
    </location>
    <ligand>
        <name>GTP</name>
        <dbReference type="ChEBI" id="CHEBI:37565"/>
    </ligand>
</feature>
<comment type="function">
    <text evidence="10">One of several proteins that assist in the late maturation steps of the functional core of the 30S ribosomal subunit. Helps release RbfA from mature subunits. May play a role in the assembly of ribosomal proteins into the subunit. Circularly permuted GTPase that catalyzes slow GTP hydrolysis, GTPase activity is stimulated by the 30S ribosomal subunit.</text>
</comment>
<keyword evidence="8 10" id="KW-0694">RNA-binding</keyword>
<evidence type="ECO:0000313" key="14">
    <source>
        <dbReference type="Proteomes" id="UP001597295"/>
    </source>
</evidence>
<keyword evidence="5 10" id="KW-0547">Nucleotide-binding</keyword>
<dbReference type="PROSITE" id="PS51721">
    <property type="entry name" value="G_CP"/>
    <property type="match status" value="1"/>
</dbReference>
<feature type="binding site" evidence="10">
    <location>
        <position position="301"/>
    </location>
    <ligand>
        <name>Zn(2+)</name>
        <dbReference type="ChEBI" id="CHEBI:29105"/>
    </ligand>
</feature>
<reference evidence="14" key="1">
    <citation type="journal article" date="2019" name="Int. J. Syst. Evol. Microbiol.">
        <title>The Global Catalogue of Microorganisms (GCM) 10K type strain sequencing project: providing services to taxonomists for standard genome sequencing and annotation.</title>
        <authorList>
            <consortium name="The Broad Institute Genomics Platform"/>
            <consortium name="The Broad Institute Genome Sequencing Center for Infectious Disease"/>
            <person name="Wu L."/>
            <person name="Ma J."/>
        </authorList>
    </citation>
    <scope>NUCLEOTIDE SEQUENCE [LARGE SCALE GENOMIC DNA]</scope>
    <source>
        <strain evidence="14">CGMCC 1.19062</strain>
    </source>
</reference>
<comment type="subunit">
    <text evidence="10">Monomer. Associates with 30S ribosomal subunit, binds 16S rRNA.</text>
</comment>
<sequence>MSSEPVFPLATLGWDADFAQAFAVLPGAAQLVPARLSVEHRQHYEALTEQGPIEAILPGTFRRTLNGLGEHAAVGDWVAVEIKPQGPAAIAALLPRRGAFVRKVAGERAERQVVAANIDLALLTIALDQDFNERRLERYLAAARGGGAAAVVLLTKLDLCPDPSPIIAAARSVVGEEVPVIACSSRSGAGTEALTALLNPGKTLVLLGSSGIGKSSMVNFLMDFERMAVSGLDSIGKGRHTTTRRELILLPSGAILIDTPGMRELHLWEEESSLADAFGDLDELATECRYNNCGHTSEPGCAVRAAVEAEEIDPARVAAWQKLLGEQAASALRAQGREKHSDMKRRQEVKTIHRALRSRLKEKGR</sequence>
<dbReference type="RefSeq" id="WP_379879035.1">
    <property type="nucleotide sequence ID" value="NZ_JBHUIP010000016.1"/>
</dbReference>
<feature type="binding site" evidence="10">
    <location>
        <position position="293"/>
    </location>
    <ligand>
        <name>Zn(2+)</name>
        <dbReference type="ChEBI" id="CHEBI:29105"/>
    </ligand>
</feature>
<comment type="subcellular location">
    <subcellularLocation>
        <location evidence="10">Cytoplasm</location>
    </subcellularLocation>
</comment>
<dbReference type="Proteomes" id="UP001597295">
    <property type="component" value="Unassembled WGS sequence"/>
</dbReference>
<comment type="similarity">
    <text evidence="10">Belongs to the TRAFAC class YlqF/YawG GTPase family. RsgA subfamily.</text>
</comment>
<dbReference type="Pfam" id="PF03193">
    <property type="entry name" value="RsgA_GTPase"/>
    <property type="match status" value="1"/>
</dbReference>
<keyword evidence="1 10" id="KW-0963">Cytoplasm</keyword>
<evidence type="ECO:0000256" key="5">
    <source>
        <dbReference type="ARBA" id="ARBA00022741"/>
    </source>
</evidence>
<accession>A0ABW5DXE9</accession>
<evidence type="ECO:0000256" key="7">
    <source>
        <dbReference type="ARBA" id="ARBA00022833"/>
    </source>
</evidence>
<dbReference type="PANTHER" id="PTHR32120">
    <property type="entry name" value="SMALL RIBOSOMAL SUBUNIT BIOGENESIS GTPASE RSGA"/>
    <property type="match status" value="1"/>
</dbReference>
<dbReference type="Gene3D" id="1.10.40.50">
    <property type="entry name" value="Probable gtpase engc, domain 3"/>
    <property type="match status" value="1"/>
</dbReference>
<comment type="cofactor">
    <cofactor evidence="10">
        <name>Zn(2+)</name>
        <dbReference type="ChEBI" id="CHEBI:29105"/>
    </cofactor>
    <text evidence="10">Binds 1 zinc ion per subunit.</text>
</comment>
<feature type="binding site" evidence="10">
    <location>
        <position position="295"/>
    </location>
    <ligand>
        <name>Zn(2+)</name>
        <dbReference type="ChEBI" id="CHEBI:29105"/>
    </ligand>
</feature>
<proteinExistence type="inferred from homology"/>